<accession>A0AAU9WBD8</accession>
<feature type="compositionally biased region" description="Basic and acidic residues" evidence="4">
    <location>
        <begin position="485"/>
        <end position="507"/>
    </location>
</feature>
<proteinExistence type="predicted"/>
<feature type="domain" description="RWD" evidence="6">
    <location>
        <begin position="15"/>
        <end position="123"/>
    </location>
</feature>
<evidence type="ECO:0000259" key="6">
    <source>
        <dbReference type="PROSITE" id="PS50908"/>
    </source>
</evidence>
<dbReference type="SUPFAM" id="SSF57850">
    <property type="entry name" value="RING/U-box"/>
    <property type="match status" value="1"/>
</dbReference>
<dbReference type="FunFam" id="3.10.110.10:FF:000052">
    <property type="entry name" value="Putative e3 ubiquitin-protein ligase rnf25"/>
    <property type="match status" value="1"/>
</dbReference>
<feature type="compositionally biased region" description="Basic and acidic residues" evidence="4">
    <location>
        <begin position="358"/>
        <end position="371"/>
    </location>
</feature>
<feature type="compositionally biased region" description="Basic residues" evidence="4">
    <location>
        <begin position="508"/>
        <end position="517"/>
    </location>
</feature>
<dbReference type="Pfam" id="PF05773">
    <property type="entry name" value="RWD"/>
    <property type="match status" value="1"/>
</dbReference>
<dbReference type="PROSITE" id="PS50908">
    <property type="entry name" value="RWD"/>
    <property type="match status" value="1"/>
</dbReference>
<protein>
    <recommendedName>
        <fullName evidence="9">E3 ubiquitin-protein ligase RNF25</fullName>
    </recommendedName>
</protein>
<reference evidence="7 8" key="1">
    <citation type="submission" date="2022-05" db="EMBL/GenBank/DDBJ databases">
        <authorList>
            <consortium name="Genoscope - CEA"/>
            <person name="William W."/>
        </authorList>
    </citation>
    <scope>NUCLEOTIDE SEQUENCE [LARGE SCALE GENOMIC DNA]</scope>
</reference>
<keyword evidence="8" id="KW-1185">Reference proteome</keyword>
<evidence type="ECO:0000313" key="8">
    <source>
        <dbReference type="Proteomes" id="UP001159428"/>
    </source>
</evidence>
<dbReference type="SUPFAM" id="SSF54495">
    <property type="entry name" value="UBC-like"/>
    <property type="match status" value="1"/>
</dbReference>
<dbReference type="SMART" id="SM00591">
    <property type="entry name" value="RWD"/>
    <property type="match status" value="1"/>
</dbReference>
<dbReference type="CDD" id="cd23818">
    <property type="entry name" value="RWD_RNF25"/>
    <property type="match status" value="1"/>
</dbReference>
<evidence type="ECO:0000256" key="2">
    <source>
        <dbReference type="ARBA" id="ARBA00022833"/>
    </source>
</evidence>
<dbReference type="Gene3D" id="3.30.40.10">
    <property type="entry name" value="Zinc/RING finger domain, C3HC4 (zinc finger)"/>
    <property type="match status" value="1"/>
</dbReference>
<dbReference type="Proteomes" id="UP001159428">
    <property type="component" value="Unassembled WGS sequence"/>
</dbReference>
<evidence type="ECO:0000313" key="7">
    <source>
        <dbReference type="EMBL" id="CAH3111016.1"/>
    </source>
</evidence>
<dbReference type="InterPro" id="IPR013083">
    <property type="entry name" value="Znf_RING/FYVE/PHD"/>
</dbReference>
<dbReference type="PANTHER" id="PTHR13198">
    <property type="entry name" value="RING FINGER PROTEIN 25"/>
    <property type="match status" value="1"/>
</dbReference>
<comment type="caution">
    <text evidence="7">The sequence shown here is derived from an EMBL/GenBank/DDBJ whole genome shotgun (WGS) entry which is preliminary data.</text>
</comment>
<feature type="compositionally biased region" description="Basic residues" evidence="4">
    <location>
        <begin position="433"/>
        <end position="443"/>
    </location>
</feature>
<feature type="compositionally biased region" description="Basic and acidic residues" evidence="4">
    <location>
        <begin position="303"/>
        <end position="345"/>
    </location>
</feature>
<evidence type="ECO:0000256" key="3">
    <source>
        <dbReference type="PROSITE-ProRule" id="PRU00175"/>
    </source>
</evidence>
<feature type="compositionally biased region" description="Polar residues" evidence="4">
    <location>
        <begin position="390"/>
        <end position="413"/>
    </location>
</feature>
<evidence type="ECO:0008006" key="9">
    <source>
        <dbReference type="Google" id="ProtNLM"/>
    </source>
</evidence>
<keyword evidence="2" id="KW-0862">Zinc</keyword>
<keyword evidence="1 3" id="KW-0479">Metal-binding</keyword>
<dbReference type="GO" id="GO:0061630">
    <property type="term" value="F:ubiquitin protein ligase activity"/>
    <property type="evidence" value="ECO:0007669"/>
    <property type="project" value="InterPro"/>
</dbReference>
<feature type="compositionally biased region" description="Low complexity" evidence="4">
    <location>
        <begin position="414"/>
        <end position="423"/>
    </location>
</feature>
<feature type="domain" description="RING-type" evidence="5">
    <location>
        <begin position="130"/>
        <end position="183"/>
    </location>
</feature>
<name>A0AAU9WBD8_9CNID</name>
<dbReference type="Gene3D" id="3.10.110.10">
    <property type="entry name" value="Ubiquitin Conjugating Enzyme"/>
    <property type="match status" value="1"/>
</dbReference>
<dbReference type="InterPro" id="IPR039133">
    <property type="entry name" value="RNF25"/>
</dbReference>
<keyword evidence="1 3" id="KW-0863">Zinc-finger</keyword>
<dbReference type="GO" id="GO:0005634">
    <property type="term" value="C:nucleus"/>
    <property type="evidence" value="ECO:0007669"/>
    <property type="project" value="TreeGrafter"/>
</dbReference>
<sequence length="573" mass="63898">MAAIVDGDGSYSLEEEIELLSAIYIHELTVESEKERPTAVSVLLHPSTGDEEDKRFVCLTLLIHLPKKYPCELPSIHIKTPRGLSEAHVDSILVNLRALAEGCLGRPMLYELIEHAKDSLTDNNMPSCACAICLSHFQDTHKFTKTECYHYFHCGCLARFIEFSLQLEKETEDDTKVECPMCRMAIAYNLEELKALASNDVNEEKFVYKPSEEIKKLQREMSSLYEKQKRKGGVIDLEKERNRFLIDITSVRQEEEAVHGNEPSSGPETADIINNSSAELTQNNPPKQGGIAGETSQLGNVVYKDRSDGKKEFLKHSETTRTRQHSEHKTRNRSGEDKSDHFGKRIDRKRQFTNNRSKTSEQRLKKKEPVKPSENLGGGFALWNEDKSESSQTQLETKVNTPSDNVENAVTNVSNGSRNSGSSQNFHGEKPRSARRGRGKSSRGRFSTASTHGTTEGGGAANTHETSSGEVVGKLSEGAAPSDSGKAKPEKKSVDQQLKENRSDKRKQTNRKHKVRKSPPGFENIKTDEGGCVQTTNNYRPSLWFEHRYSAPSPGLGYPVEVAGQMTSPLVTS</sequence>
<organism evidence="7 8">
    <name type="scientific">Pocillopora meandrina</name>
    <dbReference type="NCBI Taxonomy" id="46732"/>
    <lineage>
        <taxon>Eukaryota</taxon>
        <taxon>Metazoa</taxon>
        <taxon>Cnidaria</taxon>
        <taxon>Anthozoa</taxon>
        <taxon>Hexacorallia</taxon>
        <taxon>Scleractinia</taxon>
        <taxon>Astrocoeniina</taxon>
        <taxon>Pocilloporidae</taxon>
        <taxon>Pocillopora</taxon>
    </lineage>
</organism>
<feature type="compositionally biased region" description="Polar residues" evidence="4">
    <location>
        <begin position="262"/>
        <end position="272"/>
    </location>
</feature>
<dbReference type="SMART" id="SM00184">
    <property type="entry name" value="RING"/>
    <property type="match status" value="1"/>
</dbReference>
<dbReference type="EMBL" id="CALNXJ010000012">
    <property type="protein sequence ID" value="CAH3111016.1"/>
    <property type="molecule type" value="Genomic_DNA"/>
</dbReference>
<dbReference type="GO" id="GO:0016567">
    <property type="term" value="P:protein ubiquitination"/>
    <property type="evidence" value="ECO:0007669"/>
    <property type="project" value="TreeGrafter"/>
</dbReference>
<dbReference type="AlphaFoldDB" id="A0AAU9WBD8"/>
<dbReference type="InterPro" id="IPR001841">
    <property type="entry name" value="Znf_RING"/>
</dbReference>
<gene>
    <name evidence="7" type="ORF">PMEA_00003915</name>
</gene>
<evidence type="ECO:0000256" key="1">
    <source>
        <dbReference type="ARBA" id="ARBA00022771"/>
    </source>
</evidence>
<evidence type="ECO:0000259" key="5">
    <source>
        <dbReference type="PROSITE" id="PS50089"/>
    </source>
</evidence>
<dbReference type="PROSITE" id="PS50089">
    <property type="entry name" value="ZF_RING_2"/>
    <property type="match status" value="1"/>
</dbReference>
<dbReference type="GO" id="GO:0008270">
    <property type="term" value="F:zinc ion binding"/>
    <property type="evidence" value="ECO:0007669"/>
    <property type="project" value="UniProtKB-KW"/>
</dbReference>
<feature type="region of interest" description="Disordered" evidence="4">
    <location>
        <begin position="278"/>
        <end position="534"/>
    </location>
</feature>
<dbReference type="InterPro" id="IPR006575">
    <property type="entry name" value="RWD_dom"/>
</dbReference>
<feature type="region of interest" description="Disordered" evidence="4">
    <location>
        <begin position="253"/>
        <end position="272"/>
    </location>
</feature>
<dbReference type="InterPro" id="IPR016135">
    <property type="entry name" value="UBQ-conjugating_enzyme/RWD"/>
</dbReference>
<dbReference type="PANTHER" id="PTHR13198:SF4">
    <property type="entry name" value="E3 UBIQUITIN-PROTEIN LIGASE RNF25"/>
    <property type="match status" value="1"/>
</dbReference>
<evidence type="ECO:0000256" key="4">
    <source>
        <dbReference type="SAM" id="MobiDB-lite"/>
    </source>
</evidence>